<accession>A0AAF0IAY5</accession>
<gene>
    <name evidence="1" type="ORF">OdinLCB4_007470</name>
</gene>
<dbReference type="AlphaFoldDB" id="A0AAF0IAY5"/>
<dbReference type="Proteomes" id="UP000186851">
    <property type="component" value="Chromosome"/>
</dbReference>
<reference evidence="1" key="1">
    <citation type="journal article" date="2017" name="Nature">
        <title>Asgard archaea illuminate the origin of eukaryotic cellular complexity.</title>
        <authorList>
            <person name="Zaremba-Niedzwiedzka K."/>
            <person name="Caceres E.F."/>
            <person name="Saw J.H."/>
            <person name="Backstrom D."/>
            <person name="Juzokaite L."/>
            <person name="Vancaester E."/>
            <person name="Seitz K.W."/>
            <person name="Anantharaman K."/>
            <person name="Starnawski P."/>
            <person name="Kjeldsen K.U."/>
            <person name="Scott M.B."/>
            <person name="Nunoura T."/>
            <person name="Banfield J.F."/>
            <person name="Schramm A."/>
            <person name="Baker B.J."/>
            <person name="Spang A."/>
            <person name="Ettema T.J.G."/>
        </authorList>
    </citation>
    <scope>NUCLEOTIDE SEQUENCE</scope>
    <source>
        <strain evidence="1">LCB_4</strain>
    </source>
</reference>
<dbReference type="KEGG" id="oyw:OdinLCB4_007470"/>
<proteinExistence type="predicted"/>
<dbReference type="EMBL" id="CP091871">
    <property type="protein sequence ID" value="WEU40298.1"/>
    <property type="molecule type" value="Genomic_DNA"/>
</dbReference>
<evidence type="ECO:0000313" key="2">
    <source>
        <dbReference type="Proteomes" id="UP000186851"/>
    </source>
</evidence>
<organism evidence="1 2">
    <name type="scientific">Odinarchaeota yellowstonii (strain LCB_4)</name>
    <dbReference type="NCBI Taxonomy" id="1841599"/>
    <lineage>
        <taxon>Archaea</taxon>
        <taxon>Promethearchaeati</taxon>
        <taxon>Candidatus Odinarchaeota</taxon>
        <taxon>Candidatus Odinarchaeia</taxon>
        <taxon>Candidatus Odinarchaeales</taxon>
        <taxon>Candidatus Odinarchaeaceae</taxon>
        <taxon>Candidatus Odinarchaeum</taxon>
    </lineage>
</organism>
<reference evidence="1" key="2">
    <citation type="journal article" date="2022" name="Nat. Microbiol.">
        <title>A closed Candidatus Odinarchaeum chromosome exposes Asgard archaeal viruses.</title>
        <authorList>
            <person name="Tamarit D."/>
            <person name="Caceres E.F."/>
            <person name="Krupovic M."/>
            <person name="Nijland R."/>
            <person name="Eme L."/>
            <person name="Robinson N.P."/>
            <person name="Ettema T.J.G."/>
        </authorList>
    </citation>
    <scope>NUCLEOTIDE SEQUENCE</scope>
    <source>
        <strain evidence="1">LCB_4</strain>
    </source>
</reference>
<evidence type="ECO:0000313" key="1">
    <source>
        <dbReference type="EMBL" id="WEU40298.1"/>
    </source>
</evidence>
<name>A0AAF0IAY5_ODILC</name>
<sequence length="386" mass="44524">MITVNLKLPPDATFLSSILYEGILYATAQYSVTYDYKTIKFNAYFLKQAFKDLHSEEYNNIRIGLAGKNDNINETLFKKFSIDAASRKTLSEIFAKLNENFSLLSVDKDVIELQQLDRKGNILIDASDEKDGLSLQLLKIDRYTGLSSLETKYTTKQLTLYLSKEALLIALLGIFSSYVCTVGDEIYFLSYSPEQVLELLSKSDKTLLTTYTNIKADVKRNLKEILEKIYLNELIFLELLLNLEIANKMRKSNLNKFSTILFKIKREGPTYKIYEVIPITVFDKIVFNEKIRDYFRDRIDSFIEAVRSFLTNSSVLNSLASLNKGKKRDEADNILKAVQSLYKFIIVGDGWGLYNFVRELWAASEKAEKDHNSRKAYLQLIKRIPY</sequence>
<protein>
    <submittedName>
        <fullName evidence="1">Uncharacterized protein</fullName>
    </submittedName>
</protein>